<dbReference type="PROSITE" id="PS50995">
    <property type="entry name" value="HTH_MARR_2"/>
    <property type="match status" value="1"/>
</dbReference>
<keyword evidence="3" id="KW-1185">Reference proteome</keyword>
<organism evidence="2 3">
    <name type="scientific">Saxibacter everestensis</name>
    <dbReference type="NCBI Taxonomy" id="2909229"/>
    <lineage>
        <taxon>Bacteria</taxon>
        <taxon>Bacillati</taxon>
        <taxon>Actinomycetota</taxon>
        <taxon>Actinomycetes</taxon>
        <taxon>Micrococcales</taxon>
        <taxon>Brevibacteriaceae</taxon>
        <taxon>Saxibacter</taxon>
    </lineage>
</organism>
<dbReference type="InterPro" id="IPR039422">
    <property type="entry name" value="MarR/SlyA-like"/>
</dbReference>
<feature type="domain" description="HTH marR-type" evidence="1">
    <location>
        <begin position="23"/>
        <end position="166"/>
    </location>
</feature>
<dbReference type="Gene3D" id="1.10.10.10">
    <property type="entry name" value="Winged helix-like DNA-binding domain superfamily/Winged helix DNA-binding domain"/>
    <property type="match status" value="1"/>
</dbReference>
<dbReference type="Proteomes" id="UP001209083">
    <property type="component" value="Chromosome"/>
</dbReference>
<sequence>MSNHVAEAVDVGKDDVEWLSASEQHAWRNYMEASLLLMAQLDQELRASHGIGLSEYELLVRLSEQPEHSMRMAVLARDVAISRSRLTHIVGRMELRGLLVRSAIREDGRGVLCRMTKAGYALLQDSAPVHVRGVRRHVIDRLTEREIAVMGRAMESMSNHLRELRSL</sequence>
<dbReference type="EMBL" id="CP090958">
    <property type="protein sequence ID" value="WGW10965.1"/>
    <property type="molecule type" value="Genomic_DNA"/>
</dbReference>
<dbReference type="SUPFAM" id="SSF46785">
    <property type="entry name" value="Winged helix' DNA-binding domain"/>
    <property type="match status" value="1"/>
</dbReference>
<dbReference type="PANTHER" id="PTHR33164">
    <property type="entry name" value="TRANSCRIPTIONAL REGULATOR, MARR FAMILY"/>
    <property type="match status" value="1"/>
</dbReference>
<accession>A0ABY8QPR9</accession>
<protein>
    <submittedName>
        <fullName evidence="2">MarR family transcriptional regulator</fullName>
    </submittedName>
</protein>
<gene>
    <name evidence="2" type="ORF">LWF01_12725</name>
</gene>
<proteinExistence type="predicted"/>
<dbReference type="InterPro" id="IPR000835">
    <property type="entry name" value="HTH_MarR-typ"/>
</dbReference>
<dbReference type="InterPro" id="IPR036388">
    <property type="entry name" value="WH-like_DNA-bd_sf"/>
</dbReference>
<dbReference type="InterPro" id="IPR036390">
    <property type="entry name" value="WH_DNA-bd_sf"/>
</dbReference>
<name>A0ABY8QPR9_9MICO</name>
<dbReference type="Pfam" id="PF01047">
    <property type="entry name" value="MarR"/>
    <property type="match status" value="1"/>
</dbReference>
<evidence type="ECO:0000313" key="3">
    <source>
        <dbReference type="Proteomes" id="UP001209083"/>
    </source>
</evidence>
<evidence type="ECO:0000313" key="2">
    <source>
        <dbReference type="EMBL" id="WGW10965.1"/>
    </source>
</evidence>
<evidence type="ECO:0000259" key="1">
    <source>
        <dbReference type="PROSITE" id="PS50995"/>
    </source>
</evidence>
<reference evidence="2 3" key="1">
    <citation type="submission" date="2023-05" db="EMBL/GenBank/DDBJ databases">
        <title>Lithophilousrod everest ZFBP1038 complete genpme.</title>
        <authorList>
            <person name="Tian M."/>
        </authorList>
    </citation>
    <scope>NUCLEOTIDE SEQUENCE [LARGE SCALE GENOMIC DNA]</scope>
    <source>
        <strain evidence="2 3">ZFBP1038</strain>
    </source>
</reference>
<dbReference type="SMART" id="SM00347">
    <property type="entry name" value="HTH_MARR"/>
    <property type="match status" value="1"/>
</dbReference>
<dbReference type="PANTHER" id="PTHR33164:SF99">
    <property type="entry name" value="MARR FAMILY REGULATORY PROTEIN"/>
    <property type="match status" value="1"/>
</dbReference>
<dbReference type="RefSeq" id="WP_349637747.1">
    <property type="nucleotide sequence ID" value="NZ_CP090958.1"/>
</dbReference>